<evidence type="ECO:0008006" key="6">
    <source>
        <dbReference type="Google" id="ProtNLM"/>
    </source>
</evidence>
<dbReference type="InterPro" id="IPR024862">
    <property type="entry name" value="TRPV"/>
</dbReference>
<gene>
    <name evidence="4" type="ORF">SVUK_LOCUS15473</name>
</gene>
<evidence type="ECO:0000256" key="2">
    <source>
        <dbReference type="SAM" id="Phobius"/>
    </source>
</evidence>
<accession>A0A3P7LCJ3</accession>
<dbReference type="PANTHER" id="PTHR10582:SF22">
    <property type="entry name" value="ION TRANSPORT DOMAIN-CONTAINING PROTEIN"/>
    <property type="match status" value="1"/>
</dbReference>
<feature type="transmembrane region" description="Helical" evidence="2">
    <location>
        <begin position="81"/>
        <end position="98"/>
    </location>
</feature>
<protein>
    <recommendedName>
        <fullName evidence="6">Ion transport domain-containing protein</fullName>
    </recommendedName>
</protein>
<organism evidence="4 5">
    <name type="scientific">Strongylus vulgaris</name>
    <name type="common">Blood worm</name>
    <dbReference type="NCBI Taxonomy" id="40348"/>
    <lineage>
        <taxon>Eukaryota</taxon>
        <taxon>Metazoa</taxon>
        <taxon>Ecdysozoa</taxon>
        <taxon>Nematoda</taxon>
        <taxon>Chromadorea</taxon>
        <taxon>Rhabditida</taxon>
        <taxon>Rhabditina</taxon>
        <taxon>Rhabditomorpha</taxon>
        <taxon>Strongyloidea</taxon>
        <taxon>Strongylidae</taxon>
        <taxon>Strongylus</taxon>
    </lineage>
</organism>
<feature type="transmembrane region" description="Helical" evidence="2">
    <location>
        <begin position="110"/>
        <end position="134"/>
    </location>
</feature>
<evidence type="ECO:0000313" key="4">
    <source>
        <dbReference type="EMBL" id="VDM80475.1"/>
    </source>
</evidence>
<evidence type="ECO:0000256" key="1">
    <source>
        <dbReference type="ARBA" id="ARBA00022737"/>
    </source>
</evidence>
<feature type="signal peptide" evidence="3">
    <location>
        <begin position="1"/>
        <end position="26"/>
    </location>
</feature>
<keyword evidence="3" id="KW-0732">Signal</keyword>
<dbReference type="Proteomes" id="UP000270094">
    <property type="component" value="Unassembled WGS sequence"/>
</dbReference>
<dbReference type="GO" id="GO:0005886">
    <property type="term" value="C:plasma membrane"/>
    <property type="evidence" value="ECO:0007669"/>
    <property type="project" value="TreeGrafter"/>
</dbReference>
<evidence type="ECO:0000256" key="3">
    <source>
        <dbReference type="SAM" id="SignalP"/>
    </source>
</evidence>
<dbReference type="GO" id="GO:0005262">
    <property type="term" value="F:calcium channel activity"/>
    <property type="evidence" value="ECO:0007669"/>
    <property type="project" value="TreeGrafter"/>
</dbReference>
<dbReference type="PANTHER" id="PTHR10582">
    <property type="entry name" value="TRANSIENT RECEPTOR POTENTIAL ION CHANNEL PROTEIN"/>
    <property type="match status" value="1"/>
</dbReference>
<keyword evidence="1" id="KW-0677">Repeat</keyword>
<keyword evidence="5" id="KW-1185">Reference proteome</keyword>
<feature type="transmembrane region" description="Helical" evidence="2">
    <location>
        <begin position="171"/>
        <end position="189"/>
    </location>
</feature>
<reference evidence="4 5" key="1">
    <citation type="submission" date="2018-11" db="EMBL/GenBank/DDBJ databases">
        <authorList>
            <consortium name="Pathogen Informatics"/>
        </authorList>
    </citation>
    <scope>NUCLEOTIDE SEQUENCE [LARGE SCALE GENOMIC DNA]</scope>
</reference>
<dbReference type="OrthoDB" id="533508at2759"/>
<keyword evidence="2" id="KW-0812">Transmembrane</keyword>
<feature type="chain" id="PRO_5018210024" description="Ion transport domain-containing protein" evidence="3">
    <location>
        <begin position="27"/>
        <end position="194"/>
    </location>
</feature>
<dbReference type="GO" id="GO:0098703">
    <property type="term" value="P:calcium ion import across plasma membrane"/>
    <property type="evidence" value="ECO:0007669"/>
    <property type="project" value="TreeGrafter"/>
</dbReference>
<keyword evidence="2" id="KW-1133">Transmembrane helix</keyword>
<sequence>MSYMLQYLRFCCELLTFLAVVIRTSKDIVDMQQIGLRRWWMAISAFPEKVLHKASQVTLLLIVPIRTACFIHPVMLLLDNVMTITVVLMTTMHFLFYCRGMRFVGPFVLMVYKIIVGDMLRFLLIYSVFILGFAQEKAMDLAIWGANEMIPSLPNYTLCASQKKIVACLSISFYITMYGILIGGSRIVANLPPG</sequence>
<proteinExistence type="predicted"/>
<dbReference type="AlphaFoldDB" id="A0A3P7LCJ3"/>
<name>A0A3P7LCJ3_STRVU</name>
<keyword evidence="2" id="KW-0472">Membrane</keyword>
<evidence type="ECO:0000313" key="5">
    <source>
        <dbReference type="Proteomes" id="UP000270094"/>
    </source>
</evidence>
<dbReference type="EMBL" id="UYYB01108763">
    <property type="protein sequence ID" value="VDM80475.1"/>
    <property type="molecule type" value="Genomic_DNA"/>
</dbReference>